<sequence>MDEIAVSTVVYLPPEEVYEFLVDFPRYANYSKYLTDVRAYNGGDSSATGGGDAGSDDATGTEYALRFEWWKLTYTAHSEVTELHPPHRIEWRLTKTINASGRWLVEPLDELPEDAPADADTACRVVFEVEFDPDSAHGVLDLPMFVSFDWVIGKIKPLVVKEAERVVERVVADLEGRERSVTLNVRDRPDEL</sequence>
<dbReference type="Gene3D" id="3.30.530.20">
    <property type="match status" value="1"/>
</dbReference>
<dbReference type="AlphaFoldDB" id="A0A0W1R9I8"/>
<evidence type="ECO:0000313" key="1">
    <source>
        <dbReference type="EMBL" id="KTG09951.1"/>
    </source>
</evidence>
<dbReference type="CDD" id="cd07812">
    <property type="entry name" value="SRPBCC"/>
    <property type="match status" value="1"/>
</dbReference>
<keyword evidence="2" id="KW-1185">Reference proteome</keyword>
<dbReference type="EMBL" id="LOPU01000018">
    <property type="protein sequence ID" value="KTG09951.1"/>
    <property type="molecule type" value="Genomic_DNA"/>
</dbReference>
<protein>
    <submittedName>
        <fullName evidence="1">Polyketide cyclase</fullName>
    </submittedName>
</protein>
<dbReference type="InterPro" id="IPR019587">
    <property type="entry name" value="Polyketide_cyclase/dehydratase"/>
</dbReference>
<gene>
    <name evidence="1" type="ORF">AUR64_10065</name>
</gene>
<accession>A0A0W1R9I8</accession>
<reference evidence="1 2" key="1">
    <citation type="submission" date="2015-12" db="EMBL/GenBank/DDBJ databases">
        <title>Haloprofundus marisrubri gen. nov., sp. nov., an extremely halophilic archaeon isolated from the Discovery deep brine-seawater interface in the Red Sea.</title>
        <authorList>
            <person name="Zhang G."/>
            <person name="Stingl U."/>
            <person name="Rashid M."/>
        </authorList>
    </citation>
    <scope>NUCLEOTIDE SEQUENCE [LARGE SCALE GENOMIC DNA]</scope>
    <source>
        <strain evidence="1 2">SB9</strain>
    </source>
</reference>
<dbReference type="Proteomes" id="UP000054387">
    <property type="component" value="Unassembled WGS sequence"/>
</dbReference>
<dbReference type="SUPFAM" id="SSF55961">
    <property type="entry name" value="Bet v1-like"/>
    <property type="match status" value="1"/>
</dbReference>
<dbReference type="STRING" id="1514971.AUR64_10065"/>
<dbReference type="OrthoDB" id="167073at2157"/>
<comment type="caution">
    <text evidence="1">The sequence shown here is derived from an EMBL/GenBank/DDBJ whole genome shotgun (WGS) entry which is preliminary data.</text>
</comment>
<dbReference type="RefSeq" id="WP_058581306.1">
    <property type="nucleotide sequence ID" value="NZ_LOPU01000018.1"/>
</dbReference>
<name>A0A0W1R9I8_9EURY</name>
<evidence type="ECO:0000313" key="2">
    <source>
        <dbReference type="Proteomes" id="UP000054387"/>
    </source>
</evidence>
<dbReference type="InterPro" id="IPR023393">
    <property type="entry name" value="START-like_dom_sf"/>
</dbReference>
<organism evidence="1 2">
    <name type="scientific">Haloprofundus marisrubri</name>
    <dbReference type="NCBI Taxonomy" id="1514971"/>
    <lineage>
        <taxon>Archaea</taxon>
        <taxon>Methanobacteriati</taxon>
        <taxon>Methanobacteriota</taxon>
        <taxon>Stenosarchaea group</taxon>
        <taxon>Halobacteria</taxon>
        <taxon>Halobacteriales</taxon>
        <taxon>Haloferacaceae</taxon>
        <taxon>Haloprofundus</taxon>
    </lineage>
</organism>
<dbReference type="Pfam" id="PF10604">
    <property type="entry name" value="Polyketide_cyc2"/>
    <property type="match status" value="1"/>
</dbReference>
<proteinExistence type="predicted"/>